<keyword evidence="1" id="KW-0732">Signal</keyword>
<dbReference type="PATRIC" id="fig|1310607.3.peg.3512"/>
<feature type="signal peptide" evidence="1">
    <location>
        <begin position="1"/>
        <end position="25"/>
    </location>
</feature>
<dbReference type="EMBL" id="JEXD01000051">
    <property type="protein sequence ID" value="EXC04756.1"/>
    <property type="molecule type" value="Genomic_DNA"/>
</dbReference>
<sequence>MRLFKLSASALATATALTMAQSAFAQDLKIQSFLAKPEHFGVTSTLIEGDKEVLLVNAQFSKSEALRIAANILDSGKTLKNYFRKLWRPGLLFRLRRI</sequence>
<evidence type="ECO:0000256" key="1">
    <source>
        <dbReference type="SAM" id="SignalP"/>
    </source>
</evidence>
<organism evidence="2 3">
    <name type="scientific">Acinetobacter baumannii 625974</name>
    <dbReference type="NCBI Taxonomy" id="1310607"/>
    <lineage>
        <taxon>Bacteria</taxon>
        <taxon>Pseudomonadati</taxon>
        <taxon>Pseudomonadota</taxon>
        <taxon>Gammaproteobacteria</taxon>
        <taxon>Moraxellales</taxon>
        <taxon>Moraxellaceae</taxon>
        <taxon>Acinetobacter</taxon>
        <taxon>Acinetobacter calcoaceticus/baumannii complex</taxon>
    </lineage>
</organism>
<evidence type="ECO:0000313" key="3">
    <source>
        <dbReference type="Proteomes" id="UP000021108"/>
    </source>
</evidence>
<proteinExistence type="predicted"/>
<protein>
    <submittedName>
        <fullName evidence="2">Uncharacterized protein</fullName>
    </submittedName>
</protein>
<feature type="chain" id="PRO_5001450164" evidence="1">
    <location>
        <begin position="26"/>
        <end position="98"/>
    </location>
</feature>
<evidence type="ECO:0000313" key="2">
    <source>
        <dbReference type="EMBL" id="EXC04756.1"/>
    </source>
</evidence>
<dbReference type="Proteomes" id="UP000021108">
    <property type="component" value="Unassembled WGS sequence"/>
</dbReference>
<accession>A0A009PS56</accession>
<dbReference type="AlphaFoldDB" id="A0A009PS56"/>
<comment type="caution">
    <text evidence="2">The sequence shown here is derived from an EMBL/GenBank/DDBJ whole genome shotgun (WGS) entry which is preliminary data.</text>
</comment>
<name>A0A009PS56_ACIBA</name>
<gene>
    <name evidence="2" type="ORF">J506_3634</name>
</gene>
<reference evidence="2 3" key="1">
    <citation type="submission" date="2014-02" db="EMBL/GenBank/DDBJ databases">
        <title>Comparative genomics and transcriptomics to identify genetic mechanisms underlying the emergence of carbapenem resistant Acinetobacter baumannii (CRAb).</title>
        <authorList>
            <person name="Harris A.D."/>
            <person name="Johnson K.J."/>
            <person name="George J."/>
            <person name="Shefchek K."/>
            <person name="Daugherty S.C."/>
            <person name="Parankush S."/>
            <person name="Sadzewicz L."/>
            <person name="Tallon L."/>
            <person name="Sengamalay N."/>
            <person name="Hazen T.H."/>
            <person name="Rasko D.A."/>
        </authorList>
    </citation>
    <scope>NUCLEOTIDE SEQUENCE [LARGE SCALE GENOMIC DNA]</scope>
    <source>
        <strain evidence="2 3">625974</strain>
    </source>
</reference>